<evidence type="ECO:0000256" key="4">
    <source>
        <dbReference type="ARBA" id="ARBA00023136"/>
    </source>
</evidence>
<keyword evidence="4 5" id="KW-0472">Membrane</keyword>
<name>A0A2K2U5A1_9ACTN</name>
<evidence type="ECO:0000313" key="9">
    <source>
        <dbReference type="Proteomes" id="UP000236488"/>
    </source>
</evidence>
<keyword evidence="3 5" id="KW-1133">Transmembrane helix</keyword>
<feature type="transmembrane region" description="Helical" evidence="5">
    <location>
        <begin position="376"/>
        <end position="398"/>
    </location>
</feature>
<evidence type="ECO:0000256" key="5">
    <source>
        <dbReference type="SAM" id="Phobius"/>
    </source>
</evidence>
<dbReference type="Proteomes" id="UP000789325">
    <property type="component" value="Unassembled WGS sequence"/>
</dbReference>
<proteinExistence type="predicted"/>
<evidence type="ECO:0000256" key="2">
    <source>
        <dbReference type="ARBA" id="ARBA00022692"/>
    </source>
</evidence>
<accession>A0A2K2U5A1</accession>
<gene>
    <name evidence="8" type="ORF">C2L80_06900</name>
    <name evidence="7" type="ORF">K8V16_09855</name>
</gene>
<dbReference type="EMBL" id="PPEL01000033">
    <property type="protein sequence ID" value="PNV65388.1"/>
    <property type="molecule type" value="Genomic_DNA"/>
</dbReference>
<reference evidence="7" key="2">
    <citation type="journal article" date="2021" name="PeerJ">
        <title>Extensive microbial diversity within the chicken gut microbiome revealed by metagenomics and culture.</title>
        <authorList>
            <person name="Gilroy R."/>
            <person name="Ravi A."/>
            <person name="Getino M."/>
            <person name="Pursley I."/>
            <person name="Horton D.L."/>
            <person name="Alikhan N.F."/>
            <person name="Baker D."/>
            <person name="Gharbi K."/>
            <person name="Hall N."/>
            <person name="Watson M."/>
            <person name="Adriaenssens E.M."/>
            <person name="Foster-Nyarko E."/>
            <person name="Jarju S."/>
            <person name="Secka A."/>
            <person name="Antonio M."/>
            <person name="Oren A."/>
            <person name="Chaudhuri R.R."/>
            <person name="La Ragione R."/>
            <person name="Hildebrand F."/>
            <person name="Pallen M.J."/>
        </authorList>
    </citation>
    <scope>NUCLEOTIDE SEQUENCE</scope>
    <source>
        <strain evidence="7">USAMLcec12-2067</strain>
    </source>
</reference>
<feature type="transmembrane region" description="Helical" evidence="5">
    <location>
        <begin position="287"/>
        <end position="305"/>
    </location>
</feature>
<protein>
    <submittedName>
        <fullName evidence="8">ABC transporter permease</fullName>
    </submittedName>
</protein>
<keyword evidence="9" id="KW-1185">Reference proteome</keyword>
<feature type="transmembrane region" description="Helical" evidence="5">
    <location>
        <begin position="204"/>
        <end position="227"/>
    </location>
</feature>
<keyword evidence="2 5" id="KW-0812">Transmembrane</keyword>
<feature type="domain" description="ABC-2 type transporter transmembrane" evidence="6">
    <location>
        <begin position="16"/>
        <end position="395"/>
    </location>
</feature>
<dbReference type="Proteomes" id="UP000236488">
    <property type="component" value="Unassembled WGS sequence"/>
</dbReference>
<dbReference type="AlphaFoldDB" id="A0A2K2U5A1"/>
<dbReference type="Pfam" id="PF12698">
    <property type="entry name" value="ABC2_membrane_3"/>
    <property type="match status" value="1"/>
</dbReference>
<comment type="subcellular location">
    <subcellularLocation>
        <location evidence="1">Membrane</location>
        <topology evidence="1">Multi-pass membrane protein</topology>
    </subcellularLocation>
</comment>
<evidence type="ECO:0000256" key="1">
    <source>
        <dbReference type="ARBA" id="ARBA00004141"/>
    </source>
</evidence>
<evidence type="ECO:0000259" key="6">
    <source>
        <dbReference type="Pfam" id="PF12698"/>
    </source>
</evidence>
<organism evidence="8 9">
    <name type="scientific">Rubneribacter badeniensis</name>
    <dbReference type="NCBI Taxonomy" id="2070688"/>
    <lineage>
        <taxon>Bacteria</taxon>
        <taxon>Bacillati</taxon>
        <taxon>Actinomycetota</taxon>
        <taxon>Coriobacteriia</taxon>
        <taxon>Eggerthellales</taxon>
        <taxon>Eggerthellaceae</taxon>
        <taxon>Rubneribacter</taxon>
    </lineage>
</organism>
<feature type="transmembrane region" description="Helical" evidence="5">
    <location>
        <begin position="317"/>
        <end position="334"/>
    </location>
</feature>
<reference evidence="8 9" key="1">
    <citation type="journal article" date="2018" name="Int. J. Syst. Evol. Microbiol.">
        <title>Rubneribacter badeniensis gen. nov., sp. nov. and Enteroscipio rubneri gen. nov., sp. nov., new members of the Eggerthellaceae isolated from human faeces.</title>
        <authorList>
            <person name="Danylec N."/>
            <person name="Gobl A."/>
            <person name="Stoll D.A."/>
            <person name="Hetzer B."/>
            <person name="Kulling S.E."/>
            <person name="Huch M."/>
        </authorList>
    </citation>
    <scope>NUCLEOTIDE SEQUENCE [LARGE SCALE GENOMIC DNA]</scope>
    <source>
        <strain evidence="8 9">ResAG-85</strain>
    </source>
</reference>
<dbReference type="GO" id="GO:0140359">
    <property type="term" value="F:ABC-type transporter activity"/>
    <property type="evidence" value="ECO:0007669"/>
    <property type="project" value="InterPro"/>
</dbReference>
<dbReference type="EMBL" id="DYZL01000201">
    <property type="protein sequence ID" value="HJH44080.1"/>
    <property type="molecule type" value="Genomic_DNA"/>
</dbReference>
<sequence length="406" mass="42583">MISVFKGTLLALARERSVFIWVLAFPLVLSTMFAFMFAHLDDAAQLKPVRVAVVADARYEDAPGFAEVIDALSEPGDGQLLDVARVESEDAAIELMRATDAGSSAPGGGSNEGVVGYVAVGADGVPGVHVRGGALPDSVDSANQSVLKTVVDNYLSSRTLIEDVANEDPAALADTRFVAQLLDAPDFTERIDVTRNPPKETVRYYFALLGMAALFGGQTGMIAICRAQPNLSALGARRALGAVSRAKTLVATLGASWTLSFACLVAAYAYIRVAAGVDFGGRDGACLVALAASSLLATALGTLVGSATKVDAGIKGGVLSGIVCVSSLFAGLYGQPVMELADELNAAFPALEFVNPATQIAQTFYSIMYYDTFQRAFEHVLVLLATTAVLLAVSLVLVRRQRYESL</sequence>
<evidence type="ECO:0000313" key="8">
    <source>
        <dbReference type="EMBL" id="PNV65388.1"/>
    </source>
</evidence>
<evidence type="ECO:0000256" key="3">
    <source>
        <dbReference type="ARBA" id="ARBA00022989"/>
    </source>
</evidence>
<dbReference type="GO" id="GO:0016020">
    <property type="term" value="C:membrane"/>
    <property type="evidence" value="ECO:0007669"/>
    <property type="project" value="UniProtKB-SubCell"/>
</dbReference>
<dbReference type="RefSeq" id="WP_087197345.1">
    <property type="nucleotide sequence ID" value="NZ_PPEL01000033.1"/>
</dbReference>
<evidence type="ECO:0000313" key="7">
    <source>
        <dbReference type="EMBL" id="HJH44080.1"/>
    </source>
</evidence>
<feature type="transmembrane region" description="Helical" evidence="5">
    <location>
        <begin position="248"/>
        <end position="271"/>
    </location>
</feature>
<comment type="caution">
    <text evidence="8">The sequence shown here is derived from an EMBL/GenBank/DDBJ whole genome shotgun (WGS) entry which is preliminary data.</text>
</comment>
<dbReference type="InterPro" id="IPR013525">
    <property type="entry name" value="ABC2_TM"/>
</dbReference>
<feature type="transmembrane region" description="Helical" evidence="5">
    <location>
        <begin position="18"/>
        <end position="40"/>
    </location>
</feature>
<reference evidence="7" key="3">
    <citation type="submission" date="2021-09" db="EMBL/GenBank/DDBJ databases">
        <authorList>
            <person name="Gilroy R."/>
        </authorList>
    </citation>
    <scope>NUCLEOTIDE SEQUENCE</scope>
    <source>
        <strain evidence="7">USAMLcec12-2067</strain>
    </source>
</reference>